<protein>
    <submittedName>
        <fullName evidence="3">Multi-sensor hybrid histidine kinase</fullName>
    </submittedName>
</protein>
<gene>
    <name evidence="3" type="ordered locus">Cycma_3395</name>
</gene>
<dbReference type="Proteomes" id="UP000001635">
    <property type="component" value="Chromosome"/>
</dbReference>
<reference evidence="4" key="1">
    <citation type="submission" date="2011-07" db="EMBL/GenBank/DDBJ databases">
        <title>The complete genome of Cyclobacterium marinum DSM 745.</title>
        <authorList>
            <person name="Lucas S."/>
            <person name="Han J."/>
            <person name="Lapidus A."/>
            <person name="Bruce D."/>
            <person name="Goodwin L."/>
            <person name="Pitluck S."/>
            <person name="Peters L."/>
            <person name="Kyrpides N."/>
            <person name="Mavromatis K."/>
            <person name="Ivanova N."/>
            <person name="Ovchinnikova G."/>
            <person name="Chertkov O."/>
            <person name="Detter J.C."/>
            <person name="Tapia R."/>
            <person name="Han C."/>
            <person name="Land M."/>
            <person name="Hauser L."/>
            <person name="Markowitz V."/>
            <person name="Cheng J.-F."/>
            <person name="Hugenholtz P."/>
            <person name="Woyke T."/>
            <person name="Wu D."/>
            <person name="Tindall B."/>
            <person name="Schuetze A."/>
            <person name="Brambilla E."/>
            <person name="Klenk H.-P."/>
            <person name="Eisen J.A."/>
        </authorList>
    </citation>
    <scope>NUCLEOTIDE SEQUENCE [LARGE SCALE GENOMIC DNA]</scope>
    <source>
        <strain evidence="4">ATCC 25205 / DSM 745 / LMG 13164 / NCIMB 1802</strain>
    </source>
</reference>
<dbReference type="Gene3D" id="1.20.120.160">
    <property type="entry name" value="HPT domain"/>
    <property type="match status" value="1"/>
</dbReference>
<dbReference type="AlphaFoldDB" id="G0IWD0"/>
<dbReference type="OrthoDB" id="7478530at2"/>
<dbReference type="InterPro" id="IPR036641">
    <property type="entry name" value="HPT_dom_sf"/>
</dbReference>
<keyword evidence="3" id="KW-0808">Transferase</keyword>
<dbReference type="InterPro" id="IPR008207">
    <property type="entry name" value="Sig_transdc_His_kin_Hpt_dom"/>
</dbReference>
<dbReference type="HOGENOM" id="CLU_157042_0_0_10"/>
<dbReference type="GO" id="GO:0000160">
    <property type="term" value="P:phosphorelay signal transduction system"/>
    <property type="evidence" value="ECO:0007669"/>
    <property type="project" value="InterPro"/>
</dbReference>
<dbReference type="STRING" id="880070.Cycma_3395"/>
<dbReference type="eggNOG" id="COG2198">
    <property type="taxonomic scope" value="Bacteria"/>
</dbReference>
<organism evidence="3 4">
    <name type="scientific">Cyclobacterium marinum (strain ATCC 25205 / DSM 745 / LMG 13164 / NCIMB 1802)</name>
    <name type="common">Flectobacillus marinus</name>
    <dbReference type="NCBI Taxonomy" id="880070"/>
    <lineage>
        <taxon>Bacteria</taxon>
        <taxon>Pseudomonadati</taxon>
        <taxon>Bacteroidota</taxon>
        <taxon>Cytophagia</taxon>
        <taxon>Cytophagales</taxon>
        <taxon>Cyclobacteriaceae</taxon>
        <taxon>Cyclobacterium</taxon>
    </lineage>
</organism>
<keyword evidence="3" id="KW-0418">Kinase</keyword>
<evidence type="ECO:0000256" key="1">
    <source>
        <dbReference type="PROSITE-ProRule" id="PRU00110"/>
    </source>
</evidence>
<keyword evidence="1" id="KW-0597">Phosphoprotein</keyword>
<dbReference type="SUPFAM" id="SSF47226">
    <property type="entry name" value="Histidine-containing phosphotransfer domain, HPT domain"/>
    <property type="match status" value="1"/>
</dbReference>
<keyword evidence="4" id="KW-1185">Reference proteome</keyword>
<dbReference type="GO" id="GO:0004672">
    <property type="term" value="F:protein kinase activity"/>
    <property type="evidence" value="ECO:0007669"/>
    <property type="project" value="UniProtKB-ARBA"/>
</dbReference>
<evidence type="ECO:0000259" key="2">
    <source>
        <dbReference type="PROSITE" id="PS50894"/>
    </source>
</evidence>
<dbReference type="PROSITE" id="PS50894">
    <property type="entry name" value="HPT"/>
    <property type="match status" value="1"/>
</dbReference>
<feature type="modified residue" description="Phosphohistidine" evidence="1">
    <location>
        <position position="60"/>
    </location>
</feature>
<dbReference type="EMBL" id="CP002955">
    <property type="protein sequence ID" value="AEL27118.1"/>
    <property type="molecule type" value="Genomic_DNA"/>
</dbReference>
<dbReference type="KEGG" id="cmr:Cycma_3395"/>
<dbReference type="RefSeq" id="WP_014021408.1">
    <property type="nucleotide sequence ID" value="NC_015914.1"/>
</dbReference>
<evidence type="ECO:0000313" key="3">
    <source>
        <dbReference type="EMBL" id="AEL27118.1"/>
    </source>
</evidence>
<dbReference type="Pfam" id="PF01627">
    <property type="entry name" value="Hpt"/>
    <property type="match status" value="1"/>
</dbReference>
<name>G0IWD0_CYCMS</name>
<sequence length="117" mass="13275">MDQGQKKLYNLVNLEEISGGSQEFINEMIKLFISQAEITIDGFNQAINKKDFATIRDLAHQIKPSIDNIKITTLMPIIREVERLAETEGTSENLALNIDTVNSELEIVIQQLQMELN</sequence>
<proteinExistence type="predicted"/>
<accession>G0IWD0</accession>
<feature type="domain" description="HPt" evidence="2">
    <location>
        <begin position="21"/>
        <end position="115"/>
    </location>
</feature>
<evidence type="ECO:0000313" key="4">
    <source>
        <dbReference type="Proteomes" id="UP000001635"/>
    </source>
</evidence>